<dbReference type="SUPFAM" id="SSF48452">
    <property type="entry name" value="TPR-like"/>
    <property type="match status" value="1"/>
</dbReference>
<dbReference type="OrthoDB" id="9814800at2"/>
<protein>
    <submittedName>
        <fullName evidence="2">Tetratricopeptide repeat protein</fullName>
    </submittedName>
</protein>
<evidence type="ECO:0000313" key="2">
    <source>
        <dbReference type="EMBL" id="RST84781.1"/>
    </source>
</evidence>
<name>A0A429YTJ9_9HYPH</name>
<evidence type="ECO:0000256" key="1">
    <source>
        <dbReference type="PROSITE-ProRule" id="PRU00339"/>
    </source>
</evidence>
<dbReference type="Gene3D" id="1.25.40.10">
    <property type="entry name" value="Tetratricopeptide repeat domain"/>
    <property type="match status" value="1"/>
</dbReference>
<dbReference type="EMBL" id="RWKW01000075">
    <property type="protein sequence ID" value="RST84781.1"/>
    <property type="molecule type" value="Genomic_DNA"/>
</dbReference>
<dbReference type="RefSeq" id="WP_126701517.1">
    <property type="nucleotide sequence ID" value="NZ_RWKW01000075.1"/>
</dbReference>
<sequence length="116" mass="12110">EAAARALLDVAARPGSAPDPALSTALGEWQVALALRTDFPETHLQIGGAALTGRHFGRALDAFRQAVALDPQLVDAWTMIVRLQAALGDPDGARRSLERALAANPGAPALLALRNL</sequence>
<evidence type="ECO:0000313" key="3">
    <source>
        <dbReference type="Proteomes" id="UP000278398"/>
    </source>
</evidence>
<reference evidence="2 3" key="1">
    <citation type="submission" date="2018-12" db="EMBL/GenBank/DDBJ databases">
        <title>Mesorhizobium carbonis sp. nov., isolated from coal mine water.</title>
        <authorList>
            <person name="Xin W."/>
            <person name="Xu Z."/>
            <person name="Xiang F."/>
            <person name="Zhang J."/>
            <person name="Xi L."/>
            <person name="Liu J."/>
        </authorList>
    </citation>
    <scope>NUCLEOTIDE SEQUENCE [LARGE SCALE GENOMIC DNA]</scope>
    <source>
        <strain evidence="2 3">B2.3</strain>
    </source>
</reference>
<dbReference type="Pfam" id="PF14559">
    <property type="entry name" value="TPR_19"/>
    <property type="match status" value="1"/>
</dbReference>
<accession>A0A429YTJ9</accession>
<keyword evidence="3" id="KW-1185">Reference proteome</keyword>
<dbReference type="InterPro" id="IPR011990">
    <property type="entry name" value="TPR-like_helical_dom_sf"/>
</dbReference>
<comment type="caution">
    <text evidence="2">The sequence shown here is derived from an EMBL/GenBank/DDBJ whole genome shotgun (WGS) entry which is preliminary data.</text>
</comment>
<dbReference type="Proteomes" id="UP000278398">
    <property type="component" value="Unassembled WGS sequence"/>
</dbReference>
<organism evidence="2 3">
    <name type="scientific">Aquibium carbonis</name>
    <dbReference type="NCBI Taxonomy" id="2495581"/>
    <lineage>
        <taxon>Bacteria</taxon>
        <taxon>Pseudomonadati</taxon>
        <taxon>Pseudomonadota</taxon>
        <taxon>Alphaproteobacteria</taxon>
        <taxon>Hyphomicrobiales</taxon>
        <taxon>Phyllobacteriaceae</taxon>
        <taxon>Aquibium</taxon>
    </lineage>
</organism>
<dbReference type="PROSITE" id="PS50005">
    <property type="entry name" value="TPR"/>
    <property type="match status" value="1"/>
</dbReference>
<feature type="non-terminal residue" evidence="2">
    <location>
        <position position="1"/>
    </location>
</feature>
<proteinExistence type="predicted"/>
<keyword evidence="1" id="KW-0802">TPR repeat</keyword>
<gene>
    <name evidence="2" type="ORF">EJC49_19000</name>
</gene>
<feature type="repeat" description="TPR" evidence="1">
    <location>
        <begin position="40"/>
        <end position="73"/>
    </location>
</feature>
<dbReference type="InterPro" id="IPR019734">
    <property type="entry name" value="TPR_rpt"/>
</dbReference>
<dbReference type="SMART" id="SM00028">
    <property type="entry name" value="TPR"/>
    <property type="match status" value="2"/>
</dbReference>
<dbReference type="AlphaFoldDB" id="A0A429YTJ9"/>